<gene>
    <name evidence="2" type="ORF">DNHGIG_05680</name>
</gene>
<feature type="domain" description="CheW-like" evidence="1">
    <location>
        <begin position="7"/>
        <end position="146"/>
    </location>
</feature>
<dbReference type="RefSeq" id="WP_282198261.1">
    <property type="nucleotide sequence ID" value="NZ_BOQE01000001.1"/>
</dbReference>
<proteinExistence type="predicted"/>
<reference evidence="2" key="1">
    <citation type="journal article" date="2023" name="Int. J. Syst. Evol. Microbiol.">
        <title>Collibacillus ludicampi gen. nov., sp. nov., a new soil bacterium of the family Alicyclobacillaceae.</title>
        <authorList>
            <person name="Jojima T."/>
            <person name="Ioku Y."/>
            <person name="Fukuta Y."/>
            <person name="Shirasaka N."/>
            <person name="Matsumura Y."/>
            <person name="Mori M."/>
        </authorList>
    </citation>
    <scope>NUCLEOTIDE SEQUENCE</scope>
    <source>
        <strain evidence="2">TP075</strain>
    </source>
</reference>
<evidence type="ECO:0000259" key="1">
    <source>
        <dbReference type="PROSITE" id="PS50851"/>
    </source>
</evidence>
<dbReference type="Proteomes" id="UP001057291">
    <property type="component" value="Unassembled WGS sequence"/>
</dbReference>
<keyword evidence="3" id="KW-1185">Reference proteome</keyword>
<dbReference type="Gene3D" id="2.40.50.180">
    <property type="entry name" value="CheA-289, Domain 4"/>
    <property type="match status" value="1"/>
</dbReference>
<comment type="caution">
    <text evidence="2">The sequence shown here is derived from an EMBL/GenBank/DDBJ whole genome shotgun (WGS) entry which is preliminary data.</text>
</comment>
<dbReference type="Pfam" id="PF01584">
    <property type="entry name" value="CheW"/>
    <property type="match status" value="1"/>
</dbReference>
<dbReference type="GO" id="GO:0007165">
    <property type="term" value="P:signal transduction"/>
    <property type="evidence" value="ECO:0007669"/>
    <property type="project" value="InterPro"/>
</dbReference>
<dbReference type="Gene3D" id="2.30.30.40">
    <property type="entry name" value="SH3 Domains"/>
    <property type="match status" value="1"/>
</dbReference>
<evidence type="ECO:0000313" key="3">
    <source>
        <dbReference type="Proteomes" id="UP001057291"/>
    </source>
</evidence>
<dbReference type="PANTHER" id="PTHR22617:SF23">
    <property type="entry name" value="CHEMOTAXIS PROTEIN CHEW"/>
    <property type="match status" value="1"/>
</dbReference>
<protein>
    <submittedName>
        <fullName evidence="2">Chemotaxis protein CheW</fullName>
    </submittedName>
</protein>
<dbReference type="SUPFAM" id="SSF50341">
    <property type="entry name" value="CheW-like"/>
    <property type="match status" value="1"/>
</dbReference>
<evidence type="ECO:0000313" key="2">
    <source>
        <dbReference type="EMBL" id="GIM45019.1"/>
    </source>
</evidence>
<organism evidence="2 3">
    <name type="scientific">Collibacillus ludicampi</name>
    <dbReference type="NCBI Taxonomy" id="2771369"/>
    <lineage>
        <taxon>Bacteria</taxon>
        <taxon>Bacillati</taxon>
        <taxon>Bacillota</taxon>
        <taxon>Bacilli</taxon>
        <taxon>Bacillales</taxon>
        <taxon>Alicyclobacillaceae</taxon>
        <taxon>Collibacillus</taxon>
    </lineage>
</organism>
<sequence>MEVLVESFKAVVFRVGAEEFGLHIDQVLSIERIQPITAVPKMSEHVKGVINLRGVITPIVDFRKALLQREVQENESTRVIVVSIDGNPIGLVVDAATDVIDIPSDSIHKPTLVEDHEVPFLLGVAKLHDRILILIDINNLLQDINSINELKKLKS</sequence>
<name>A0AAV4LBF6_9BACL</name>
<dbReference type="InterPro" id="IPR002545">
    <property type="entry name" value="CheW-lke_dom"/>
</dbReference>
<dbReference type="AlphaFoldDB" id="A0AAV4LBF6"/>
<dbReference type="GO" id="GO:0005829">
    <property type="term" value="C:cytosol"/>
    <property type="evidence" value="ECO:0007669"/>
    <property type="project" value="TreeGrafter"/>
</dbReference>
<dbReference type="InterPro" id="IPR036061">
    <property type="entry name" value="CheW-like_dom_sf"/>
</dbReference>
<dbReference type="GO" id="GO:0006935">
    <property type="term" value="P:chemotaxis"/>
    <property type="evidence" value="ECO:0007669"/>
    <property type="project" value="InterPro"/>
</dbReference>
<dbReference type="SMART" id="SM00260">
    <property type="entry name" value="CheW"/>
    <property type="match status" value="1"/>
</dbReference>
<dbReference type="EMBL" id="BOQE01000001">
    <property type="protein sequence ID" value="GIM45019.1"/>
    <property type="molecule type" value="Genomic_DNA"/>
</dbReference>
<dbReference type="PROSITE" id="PS50851">
    <property type="entry name" value="CHEW"/>
    <property type="match status" value="1"/>
</dbReference>
<accession>A0AAV4LBF6</accession>
<dbReference type="PANTHER" id="PTHR22617">
    <property type="entry name" value="CHEMOTAXIS SENSOR HISTIDINE KINASE-RELATED"/>
    <property type="match status" value="1"/>
</dbReference>
<dbReference type="InterPro" id="IPR039315">
    <property type="entry name" value="CheW"/>
</dbReference>